<dbReference type="AlphaFoldDB" id="A0A6A5R2C0"/>
<protein>
    <submittedName>
        <fullName evidence="2">Uncharacterized protein</fullName>
    </submittedName>
</protein>
<name>A0A6A5R2C0_AMPQU</name>
<dbReference type="Proteomes" id="UP000800096">
    <property type="component" value="Unassembled WGS sequence"/>
</dbReference>
<feature type="compositionally biased region" description="Polar residues" evidence="1">
    <location>
        <begin position="625"/>
        <end position="636"/>
    </location>
</feature>
<feature type="compositionally biased region" description="Low complexity" evidence="1">
    <location>
        <begin position="696"/>
        <end position="707"/>
    </location>
</feature>
<sequence length="997" mass="109022">MASFGKVLHLLDDRYLNLRDVFGNVEPLPKLVPYDDYKQTVLVYRMDADHELFMGLLQDFTARMSQQLSKELWSWWVQWEVDKNSVSARSPKKPRLHIDTAAQGQQPQHRAPAITVFERAVINPALMKEDDMLRCLADIVQAPSAVVPNYIEFLYRWVDYYEGDGKALKAALKCEIPSLWDFEYHPFLMPKQVKEKIKEHGVVAEEVKKAMTEKGQAGTVDVQRISSAIELTQGPPTMRMREKPDIAAFERQLAESERLQYREVKYGIQPQDLHRPVPPLINIPQDPKKRVKYYAACFRSRQRAVVHLLEAGVTMAQINSYVKNQPKLVIDTPVSNPSDQTGLRHYHKDAEAAQDHHVLNQKVRLQREKHVEIAISTKLAMEAQLAAASGESEGSSGVAFIPPTPSYPRPATMSVAMMDYLHAVKKTAVGERKINFVPGPLVGKMKSRLFKNARDRRFMQASDSSGKNLYNATQTIEDPGSDGISGSDLGEGSDDDNEDDDGSRPSAAAGPVHPTGPSNGPTTSVQAHNASNTSGQPVAMSPEQMARVEDYLRNLTPEQAARLIPVMDHARRQAVVNALTTNPLLPQVLAQHIAASSTRNQLLPSQPPAAPSSTNQIGSSGAPFQANNSTMSSTVSGAGPSRTVPTPFLPPAPVRPPTVAVAPGPHQPTLPFMPPPARPPHATPPSASGTSRQTYSQIQASSQSHQHPVGFANRPPNPPAGFSSFSYGQGMQQTPNTSSAPSQPPQVSRPQQVVGLIAPMPRPPQLPALPHAPSQAGLSTQGLPGVIQQSSTVPPPPTPGRTFNIEHFLALQRQHQQQQNALTLQQRIEEEEELRSLPEQLSHPAALVALRKSQRQHAAKTLAHTHAHAQRLPSPYTTMPTIHSPPAPPPPPPPPIPIQIYFPSIVLASPHSAPTDALLLGSLVPRSSTITLSSALFLPVSVWHNQLRKVQQRRFAVVEAYPRGAPAHAAAYDKLRVALGFVCDGEEREGKAGHAVD</sequence>
<organism evidence="2 3">
    <name type="scientific">Ampelomyces quisqualis</name>
    <name type="common">Powdery mildew agent</name>
    <dbReference type="NCBI Taxonomy" id="50730"/>
    <lineage>
        <taxon>Eukaryota</taxon>
        <taxon>Fungi</taxon>
        <taxon>Dikarya</taxon>
        <taxon>Ascomycota</taxon>
        <taxon>Pezizomycotina</taxon>
        <taxon>Dothideomycetes</taxon>
        <taxon>Pleosporomycetidae</taxon>
        <taxon>Pleosporales</taxon>
        <taxon>Pleosporineae</taxon>
        <taxon>Phaeosphaeriaceae</taxon>
        <taxon>Ampelomyces</taxon>
    </lineage>
</organism>
<accession>A0A6A5R2C0</accession>
<evidence type="ECO:0000313" key="2">
    <source>
        <dbReference type="EMBL" id="KAF1921783.1"/>
    </source>
</evidence>
<feature type="compositionally biased region" description="Polar residues" evidence="1">
    <location>
        <begin position="516"/>
        <end position="536"/>
    </location>
</feature>
<proteinExistence type="predicted"/>
<evidence type="ECO:0000256" key="1">
    <source>
        <dbReference type="SAM" id="MobiDB-lite"/>
    </source>
</evidence>
<feature type="compositionally biased region" description="Low complexity" evidence="1">
    <location>
        <begin position="738"/>
        <end position="759"/>
    </location>
</feature>
<feature type="compositionally biased region" description="Polar residues" evidence="1">
    <location>
        <begin position="723"/>
        <end position="737"/>
    </location>
</feature>
<feature type="compositionally biased region" description="Pro residues" evidence="1">
    <location>
        <begin position="647"/>
        <end position="656"/>
    </location>
</feature>
<reference evidence="2" key="1">
    <citation type="journal article" date="2020" name="Stud. Mycol.">
        <title>101 Dothideomycetes genomes: a test case for predicting lifestyles and emergence of pathogens.</title>
        <authorList>
            <person name="Haridas S."/>
            <person name="Albert R."/>
            <person name="Binder M."/>
            <person name="Bloem J."/>
            <person name="Labutti K."/>
            <person name="Salamov A."/>
            <person name="Andreopoulos B."/>
            <person name="Baker S."/>
            <person name="Barry K."/>
            <person name="Bills G."/>
            <person name="Bluhm B."/>
            <person name="Cannon C."/>
            <person name="Castanera R."/>
            <person name="Culley D."/>
            <person name="Daum C."/>
            <person name="Ezra D."/>
            <person name="Gonzalez J."/>
            <person name="Henrissat B."/>
            <person name="Kuo A."/>
            <person name="Liang C."/>
            <person name="Lipzen A."/>
            <person name="Lutzoni F."/>
            <person name="Magnuson J."/>
            <person name="Mondo S."/>
            <person name="Nolan M."/>
            <person name="Ohm R."/>
            <person name="Pangilinan J."/>
            <person name="Park H.-J."/>
            <person name="Ramirez L."/>
            <person name="Alfaro M."/>
            <person name="Sun H."/>
            <person name="Tritt A."/>
            <person name="Yoshinaga Y."/>
            <person name="Zwiers L.-H."/>
            <person name="Turgeon B."/>
            <person name="Goodwin S."/>
            <person name="Spatafora J."/>
            <person name="Crous P."/>
            <person name="Grigoriev I."/>
        </authorList>
    </citation>
    <scope>NUCLEOTIDE SEQUENCE</scope>
    <source>
        <strain evidence="2">HMLAC05119</strain>
    </source>
</reference>
<feature type="compositionally biased region" description="Pro residues" evidence="1">
    <location>
        <begin position="665"/>
        <end position="683"/>
    </location>
</feature>
<feature type="compositionally biased region" description="Polar residues" evidence="1">
    <location>
        <begin position="461"/>
        <end position="476"/>
    </location>
</feature>
<evidence type="ECO:0000313" key="3">
    <source>
        <dbReference type="Proteomes" id="UP000800096"/>
    </source>
</evidence>
<dbReference type="EMBL" id="ML979132">
    <property type="protein sequence ID" value="KAF1921783.1"/>
    <property type="molecule type" value="Genomic_DNA"/>
</dbReference>
<feature type="compositionally biased region" description="Polar residues" evidence="1">
    <location>
        <begin position="686"/>
        <end position="695"/>
    </location>
</feature>
<feature type="compositionally biased region" description="Low complexity" evidence="1">
    <location>
        <begin position="477"/>
        <end position="490"/>
    </location>
</feature>
<feature type="compositionally biased region" description="Acidic residues" evidence="1">
    <location>
        <begin position="491"/>
        <end position="501"/>
    </location>
</feature>
<gene>
    <name evidence="2" type="ORF">BDU57DRAFT_535394</name>
</gene>
<dbReference type="OrthoDB" id="3787206at2759"/>
<feature type="region of interest" description="Disordered" evidence="1">
    <location>
        <begin position="460"/>
        <end position="541"/>
    </location>
</feature>
<feature type="region of interest" description="Disordered" evidence="1">
    <location>
        <begin position="599"/>
        <end position="780"/>
    </location>
</feature>
<keyword evidence="3" id="KW-1185">Reference proteome</keyword>